<comment type="caution">
    <text evidence="2">The sequence shown here is derived from an EMBL/GenBank/DDBJ whole genome shotgun (WGS) entry which is preliminary data.</text>
</comment>
<dbReference type="OrthoDB" id="3536671at2759"/>
<organism evidence="2 3">
    <name type="scientific">Hyphodiscus hymeniophilus</name>
    <dbReference type="NCBI Taxonomy" id="353542"/>
    <lineage>
        <taxon>Eukaryota</taxon>
        <taxon>Fungi</taxon>
        <taxon>Dikarya</taxon>
        <taxon>Ascomycota</taxon>
        <taxon>Pezizomycotina</taxon>
        <taxon>Leotiomycetes</taxon>
        <taxon>Helotiales</taxon>
        <taxon>Hyphodiscaceae</taxon>
        <taxon>Hyphodiscus</taxon>
    </lineage>
</organism>
<feature type="compositionally biased region" description="Low complexity" evidence="1">
    <location>
        <begin position="65"/>
        <end position="80"/>
    </location>
</feature>
<evidence type="ECO:0000313" key="3">
    <source>
        <dbReference type="Proteomes" id="UP000785200"/>
    </source>
</evidence>
<protein>
    <submittedName>
        <fullName evidence="2">Uncharacterized protein</fullName>
    </submittedName>
</protein>
<name>A0A9P6SPX1_9HELO</name>
<evidence type="ECO:0000256" key="1">
    <source>
        <dbReference type="SAM" id="MobiDB-lite"/>
    </source>
</evidence>
<keyword evidence="3" id="KW-1185">Reference proteome</keyword>
<accession>A0A9P6SPX1</accession>
<reference evidence="2" key="1">
    <citation type="submission" date="2019-07" db="EMBL/GenBank/DDBJ databases">
        <title>Hyphodiscus hymeniophilus genome sequencing and assembly.</title>
        <authorList>
            <person name="Kramer G."/>
            <person name="Nodwell J."/>
        </authorList>
    </citation>
    <scope>NUCLEOTIDE SEQUENCE</scope>
    <source>
        <strain evidence="2">ATCC 34498</strain>
    </source>
</reference>
<feature type="compositionally biased region" description="Basic and acidic residues" evidence="1">
    <location>
        <begin position="82"/>
        <end position="92"/>
    </location>
</feature>
<gene>
    <name evidence="2" type="ORF">D0Z07_8041</name>
</gene>
<feature type="region of interest" description="Disordered" evidence="1">
    <location>
        <begin position="1"/>
        <end position="101"/>
    </location>
</feature>
<dbReference type="Proteomes" id="UP000785200">
    <property type="component" value="Unassembled WGS sequence"/>
</dbReference>
<sequence>MSTQNPPSPIEASSPPSRRLSRFVEGSPATGADLLQQPRPSNEPLLTILSEMDAFEAKKRRSHRGSSSSVDSLLSSSNGSPAKERAAEREGRGSTGVGRPSLDAVRELFEERKGRKIVGRLRALTGGQREREREKGVAYEGT</sequence>
<proteinExistence type="predicted"/>
<evidence type="ECO:0000313" key="2">
    <source>
        <dbReference type="EMBL" id="KAG0646051.1"/>
    </source>
</evidence>
<dbReference type="AlphaFoldDB" id="A0A9P6SPX1"/>
<dbReference type="EMBL" id="VNKQ01000017">
    <property type="protein sequence ID" value="KAG0646051.1"/>
    <property type="molecule type" value="Genomic_DNA"/>
</dbReference>